<reference evidence="1 2" key="1">
    <citation type="journal article" date="2022" name="New Phytol.">
        <title>Ecological generalism drives hyperdiversity of secondary metabolite gene clusters in xylarialean endophytes.</title>
        <authorList>
            <person name="Franco M.E.E."/>
            <person name="Wisecaver J.H."/>
            <person name="Arnold A.E."/>
            <person name="Ju Y.M."/>
            <person name="Slot J.C."/>
            <person name="Ahrendt S."/>
            <person name="Moore L.P."/>
            <person name="Eastman K.E."/>
            <person name="Scott K."/>
            <person name="Konkel Z."/>
            <person name="Mondo S.J."/>
            <person name="Kuo A."/>
            <person name="Hayes R.D."/>
            <person name="Haridas S."/>
            <person name="Andreopoulos B."/>
            <person name="Riley R."/>
            <person name="LaButti K."/>
            <person name="Pangilinan J."/>
            <person name="Lipzen A."/>
            <person name="Amirebrahimi M."/>
            <person name="Yan J."/>
            <person name="Adam C."/>
            <person name="Keymanesh K."/>
            <person name="Ng V."/>
            <person name="Louie K."/>
            <person name="Northen T."/>
            <person name="Drula E."/>
            <person name="Henrissat B."/>
            <person name="Hsieh H.M."/>
            <person name="Youens-Clark K."/>
            <person name="Lutzoni F."/>
            <person name="Miadlikowska J."/>
            <person name="Eastwood D.C."/>
            <person name="Hamelin R.C."/>
            <person name="Grigoriev I.V."/>
            <person name="U'Ren J.M."/>
        </authorList>
    </citation>
    <scope>NUCLEOTIDE SEQUENCE [LARGE SCALE GENOMIC DNA]</scope>
    <source>
        <strain evidence="1 2">ER1909</strain>
    </source>
</reference>
<keyword evidence="2" id="KW-1185">Reference proteome</keyword>
<dbReference type="Proteomes" id="UP001497680">
    <property type="component" value="Unassembled WGS sequence"/>
</dbReference>
<evidence type="ECO:0000313" key="1">
    <source>
        <dbReference type="EMBL" id="KAI6083581.1"/>
    </source>
</evidence>
<name>A0ACC0CSV4_9PEZI</name>
<gene>
    <name evidence="1" type="ORF">F4821DRAFT_191371</name>
</gene>
<protein>
    <submittedName>
        <fullName evidence="1">Uncharacterized protein</fullName>
    </submittedName>
</protein>
<accession>A0ACC0CSV4</accession>
<proteinExistence type="predicted"/>
<organism evidence="1 2">
    <name type="scientific">Hypoxylon rubiginosum</name>
    <dbReference type="NCBI Taxonomy" id="110542"/>
    <lineage>
        <taxon>Eukaryota</taxon>
        <taxon>Fungi</taxon>
        <taxon>Dikarya</taxon>
        <taxon>Ascomycota</taxon>
        <taxon>Pezizomycotina</taxon>
        <taxon>Sordariomycetes</taxon>
        <taxon>Xylariomycetidae</taxon>
        <taxon>Xylariales</taxon>
        <taxon>Hypoxylaceae</taxon>
        <taxon>Hypoxylon</taxon>
    </lineage>
</organism>
<sequence>MKRWLTGTTRTPSTATNDTEHPFSSRSSAENNNSSTGSASGSGLGSGFSGFGFGGSASDFAAVAAPTPTSSHSLTSPSPSPQPATPDDQFNIPGRNNYFASACTSGASASTSSASPATPAPPSSKPIDIARPAPRIRTSNSASPPPGQPNYLDVEPDFFQLNVNSDSCFDLNSDFEMTTGPALDSAVGRSRQDSFVSAGPKPISMINPNRDQANRGRRESLAGSLMNGMSWGGVSVGSFIRDE</sequence>
<dbReference type="EMBL" id="MU394350">
    <property type="protein sequence ID" value="KAI6083581.1"/>
    <property type="molecule type" value="Genomic_DNA"/>
</dbReference>
<comment type="caution">
    <text evidence="1">The sequence shown here is derived from an EMBL/GenBank/DDBJ whole genome shotgun (WGS) entry which is preliminary data.</text>
</comment>
<evidence type="ECO:0000313" key="2">
    <source>
        <dbReference type="Proteomes" id="UP001497680"/>
    </source>
</evidence>